<evidence type="ECO:0000256" key="1">
    <source>
        <dbReference type="SAM" id="MobiDB-lite"/>
    </source>
</evidence>
<gene>
    <name evidence="2" type="ORF">GBAR_LOCUS21200</name>
</gene>
<organism evidence="2 3">
    <name type="scientific">Geodia barretti</name>
    <name type="common">Barrett's horny sponge</name>
    <dbReference type="NCBI Taxonomy" id="519541"/>
    <lineage>
        <taxon>Eukaryota</taxon>
        <taxon>Metazoa</taxon>
        <taxon>Porifera</taxon>
        <taxon>Demospongiae</taxon>
        <taxon>Heteroscleromorpha</taxon>
        <taxon>Tetractinellida</taxon>
        <taxon>Astrophorina</taxon>
        <taxon>Geodiidae</taxon>
        <taxon>Geodia</taxon>
    </lineage>
</organism>
<proteinExistence type="predicted"/>
<feature type="compositionally biased region" description="Basic and acidic residues" evidence="1">
    <location>
        <begin position="295"/>
        <end position="307"/>
    </location>
</feature>
<feature type="compositionally biased region" description="Polar residues" evidence="1">
    <location>
        <begin position="235"/>
        <end position="253"/>
    </location>
</feature>
<accession>A0AA35SYM1</accession>
<feature type="region of interest" description="Disordered" evidence="1">
    <location>
        <begin position="377"/>
        <end position="403"/>
    </location>
</feature>
<keyword evidence="3" id="KW-1185">Reference proteome</keyword>
<feature type="region of interest" description="Disordered" evidence="1">
    <location>
        <begin position="220"/>
        <end position="311"/>
    </location>
</feature>
<evidence type="ECO:0000313" key="3">
    <source>
        <dbReference type="Proteomes" id="UP001174909"/>
    </source>
</evidence>
<feature type="region of interest" description="Disordered" evidence="1">
    <location>
        <begin position="1"/>
        <end position="37"/>
    </location>
</feature>
<name>A0AA35SYM1_GEOBA</name>
<evidence type="ECO:0000313" key="2">
    <source>
        <dbReference type="EMBL" id="CAI8037999.1"/>
    </source>
</evidence>
<protein>
    <submittedName>
        <fullName evidence="2">Protein Jade-1</fullName>
    </submittedName>
</protein>
<dbReference type="Proteomes" id="UP001174909">
    <property type="component" value="Unassembled WGS sequence"/>
</dbReference>
<reference evidence="2" key="1">
    <citation type="submission" date="2023-03" db="EMBL/GenBank/DDBJ databases">
        <authorList>
            <person name="Steffen K."/>
            <person name="Cardenas P."/>
        </authorList>
    </citation>
    <scope>NUCLEOTIDE SEQUENCE</scope>
</reference>
<dbReference type="EMBL" id="CASHTH010002970">
    <property type="protein sequence ID" value="CAI8037999.1"/>
    <property type="molecule type" value="Genomic_DNA"/>
</dbReference>
<dbReference type="AlphaFoldDB" id="A0AA35SYM1"/>
<feature type="compositionally biased region" description="Polar residues" evidence="1">
    <location>
        <begin position="280"/>
        <end position="289"/>
    </location>
</feature>
<comment type="caution">
    <text evidence="2">The sequence shown here is derived from an EMBL/GenBank/DDBJ whole genome shotgun (WGS) entry which is preliminary data.</text>
</comment>
<sequence>MESYMSRTAPSTRPLHHSPTTKPPSHSPQKKDMSHYSQLQQVREQFHTYTSPDTLAHSLSLPPKICTLLYNYWKLKRASLHNRPLLSHLPIETISAGLKAELALGSQYGLEGDPNFLKIIYIRQNLEKARNLVYMVQKRERVKKRMLNCQQEILELESSLLVSSLLSHTEGESGDVCVEETLGAAEEEEMDTTQQTRLTRSMKQRAVIWPVVDNLIEPLPPPPPSLLTHHHETHQTPPSLPESTFNHTPSLSSEHLPRVSLSLHPVSTAESSSSSSSSSLTPVSNNRGSHYSRAAGDHMTSHQDHVTPHSSHMTLRRREGQFGVPMVSHAVPCSLNVSQYSEQFIRSKVCRQVVVANGNCSPPSGVKRLTQLPATGSEPVLETSTTSPPARNLRFRPYTLGKT</sequence>
<feature type="compositionally biased region" description="Polar residues" evidence="1">
    <location>
        <begin position="1"/>
        <end position="11"/>
    </location>
</feature>